<evidence type="ECO:0000256" key="4">
    <source>
        <dbReference type="ARBA" id="ARBA00022840"/>
    </source>
</evidence>
<protein>
    <recommendedName>
        <fullName evidence="7 8">Ribulokinase</fullName>
        <ecNumber evidence="7 8">2.7.1.16</ecNumber>
    </recommendedName>
</protein>
<keyword evidence="3 7" id="KW-0418">Kinase</keyword>
<reference evidence="12 13" key="1">
    <citation type="submission" date="2014-03" db="EMBL/GenBank/DDBJ databases">
        <authorList>
            <person name="Urmite Genomes U."/>
        </authorList>
    </citation>
    <scope>NUCLEOTIDE SEQUENCE [LARGE SCALE GENOMIC DNA]</scope>
    <source>
        <strain evidence="12 13">Vm-5</strain>
    </source>
</reference>
<comment type="catalytic activity">
    <reaction evidence="7 9">
        <text>L-ribulose + ATP = L-ribulose 5-phosphate + ADP + H(+)</text>
        <dbReference type="Rhea" id="RHEA:22072"/>
        <dbReference type="ChEBI" id="CHEBI:15378"/>
        <dbReference type="ChEBI" id="CHEBI:16880"/>
        <dbReference type="ChEBI" id="CHEBI:30616"/>
        <dbReference type="ChEBI" id="CHEBI:58226"/>
        <dbReference type="ChEBI" id="CHEBI:456216"/>
        <dbReference type="EC" id="2.7.1.16"/>
    </reaction>
</comment>
<keyword evidence="1 7" id="KW-0808">Transferase</keyword>
<dbReference type="RefSeq" id="WP_038245794.1">
    <property type="nucleotide sequence ID" value="NZ_BNER01000007.1"/>
</dbReference>
<dbReference type="GO" id="GO:0005524">
    <property type="term" value="F:ATP binding"/>
    <property type="evidence" value="ECO:0007669"/>
    <property type="project" value="UniProtKB-UniRule"/>
</dbReference>
<comment type="caution">
    <text evidence="12">The sequence shown here is derived from an EMBL/GenBank/DDBJ whole genome shotgun (WGS) entry which is preliminary data.</text>
</comment>
<dbReference type="Pfam" id="PF02782">
    <property type="entry name" value="FGGY_C"/>
    <property type="match status" value="1"/>
</dbReference>
<keyword evidence="13" id="KW-1185">Reference proteome</keyword>
<keyword evidence="2 7" id="KW-0547">Nucleotide-binding</keyword>
<evidence type="ECO:0000313" key="13">
    <source>
        <dbReference type="Proteomes" id="UP000028875"/>
    </source>
</evidence>
<dbReference type="Gene3D" id="3.30.420.40">
    <property type="match status" value="2"/>
</dbReference>
<dbReference type="NCBIfam" id="NF003154">
    <property type="entry name" value="PRK04123.1"/>
    <property type="match status" value="1"/>
</dbReference>
<dbReference type="InterPro" id="IPR018485">
    <property type="entry name" value="FGGY_C"/>
</dbReference>
<comment type="catalytic activity">
    <reaction evidence="7">
        <text>D-ribulose + ATP = D-ribulose 5-phosphate + ADP + H(+)</text>
        <dbReference type="Rhea" id="RHEA:17601"/>
        <dbReference type="ChEBI" id="CHEBI:15378"/>
        <dbReference type="ChEBI" id="CHEBI:17173"/>
        <dbReference type="ChEBI" id="CHEBI:30616"/>
        <dbReference type="ChEBI" id="CHEBI:58121"/>
        <dbReference type="ChEBI" id="CHEBI:456216"/>
        <dbReference type="EC" id="2.7.1.16"/>
    </reaction>
</comment>
<accession>A0A024QEY6</accession>
<dbReference type="AlphaFoldDB" id="A0A024QEY6"/>
<evidence type="ECO:0000256" key="5">
    <source>
        <dbReference type="ARBA" id="ARBA00022935"/>
    </source>
</evidence>
<organism evidence="12 13">
    <name type="scientific">Virgibacillus massiliensis</name>
    <dbReference type="NCBI Taxonomy" id="1462526"/>
    <lineage>
        <taxon>Bacteria</taxon>
        <taxon>Bacillati</taxon>
        <taxon>Bacillota</taxon>
        <taxon>Bacilli</taxon>
        <taxon>Bacillales</taxon>
        <taxon>Bacillaceae</taxon>
        <taxon>Virgibacillus</taxon>
    </lineage>
</organism>
<dbReference type="EC" id="2.7.1.16" evidence="7 8"/>
<keyword evidence="5 7" id="KW-0054">Arabinose catabolism</keyword>
<evidence type="ECO:0000256" key="1">
    <source>
        <dbReference type="ARBA" id="ARBA00022679"/>
    </source>
</evidence>
<dbReference type="Pfam" id="PF00370">
    <property type="entry name" value="FGGY_N"/>
    <property type="match status" value="1"/>
</dbReference>
<evidence type="ECO:0000259" key="10">
    <source>
        <dbReference type="Pfam" id="PF00370"/>
    </source>
</evidence>
<keyword evidence="4 7" id="KW-0067">ATP-binding</keyword>
<reference evidence="13" key="2">
    <citation type="submission" date="2014-05" db="EMBL/GenBank/DDBJ databases">
        <title>Draft genome sequence of Virgibacillus massiliensis Vm-5.</title>
        <authorList>
            <person name="Khelaifia S."/>
            <person name="Croce O."/>
            <person name="Lagier J.C."/>
            <person name="Raoult D."/>
        </authorList>
    </citation>
    <scope>NUCLEOTIDE SEQUENCE [LARGE SCALE GENOMIC DNA]</scope>
    <source>
        <strain evidence="13">Vm-5</strain>
    </source>
</reference>
<dbReference type="eggNOG" id="COG1069">
    <property type="taxonomic scope" value="Bacteria"/>
</dbReference>
<evidence type="ECO:0000256" key="3">
    <source>
        <dbReference type="ARBA" id="ARBA00022777"/>
    </source>
</evidence>
<dbReference type="PIRSF" id="PIRSF000538">
    <property type="entry name" value="GlpK"/>
    <property type="match status" value="1"/>
</dbReference>
<feature type="domain" description="Carbohydrate kinase FGGY N-terminal" evidence="10">
    <location>
        <begin position="8"/>
        <end position="280"/>
    </location>
</feature>
<dbReference type="InterPro" id="IPR005929">
    <property type="entry name" value="Ribulokinase"/>
</dbReference>
<sequence>MVDNYFSIGIDFGTESGRVLLVNVHSGSIEAIKVIPYRHGVIEDTLPINKQRIPKGSVLQHPGDYLHVLKEGVAHVLAESKVNPTHIIGIGVDFTSSTIVPVDHTLTPLCFYSNYHQSPHSWVKLWKHHHTKAETEKIYRVATQRKEKWMRKLGYNISEEWMIPKILEVFEQDREIYTHTAYYLEAVDWIVSILASKVSRNNCSLGFKAFWNEKDGYPEEFFTAIDPEFGKTILPKLAGEVKNIGECAGYLTEEWARKLSLPVNLPISTGVIDAHSAVLGTGVYQSGELLMVMGTSTCHMMLHSEEKEIPGISGVVKDAIIPGLYAYEAGQSAVGDLFGSYIKNHVPESYKQEADKQGVSMFDYLEKKAAKLSPGESGLIALDWHNGNRSILSNTDLSGCLIGLTLHTKPEAIFRTYLESTAFGANMIIGAYRDWGMDVREVVACGGLPQANKLLMQLYADILNMPIHVSQSNYAPAIGAAILGAVAAGRINNGYDDMEAAIRYMAQPIEKTYYPIKKHVEVYQQLFAHYKELHDYFGMKRLSMMRNLKHGIDKETETIY</sequence>
<feature type="domain" description="Carbohydrate kinase FGGY C-terminal" evidence="11">
    <location>
        <begin position="290"/>
        <end position="488"/>
    </location>
</feature>
<dbReference type="PANTHER" id="PTHR43435:SF4">
    <property type="entry name" value="FGGY CARBOHYDRATE KINASE DOMAIN-CONTAINING PROTEIN"/>
    <property type="match status" value="1"/>
</dbReference>
<dbReference type="STRING" id="1462526.BN990_03394"/>
<evidence type="ECO:0000259" key="11">
    <source>
        <dbReference type="Pfam" id="PF02782"/>
    </source>
</evidence>
<comment type="similarity">
    <text evidence="7 9">Belongs to the ribulokinase family.</text>
</comment>
<keyword evidence="6 7" id="KW-0119">Carbohydrate metabolism</keyword>
<evidence type="ECO:0000256" key="7">
    <source>
        <dbReference type="HAMAP-Rule" id="MF_00520"/>
    </source>
</evidence>
<dbReference type="GO" id="GO:0005737">
    <property type="term" value="C:cytoplasm"/>
    <property type="evidence" value="ECO:0007669"/>
    <property type="project" value="TreeGrafter"/>
</dbReference>
<dbReference type="NCBIfam" id="TIGR01234">
    <property type="entry name" value="L-ribulokinase"/>
    <property type="match status" value="1"/>
</dbReference>
<comment type="pathway">
    <text evidence="7 9">Carbohydrate degradation; L-arabinose degradation via L-ribulose; D-xylulose 5-phosphate from L-arabinose (bacterial route): step 2/3.</text>
</comment>
<dbReference type="PANTHER" id="PTHR43435">
    <property type="entry name" value="RIBULOKINASE"/>
    <property type="match status" value="1"/>
</dbReference>
<evidence type="ECO:0000256" key="2">
    <source>
        <dbReference type="ARBA" id="ARBA00022741"/>
    </source>
</evidence>
<dbReference type="GO" id="GO:0008741">
    <property type="term" value="F:ribulokinase activity"/>
    <property type="evidence" value="ECO:0007669"/>
    <property type="project" value="UniProtKB-UniRule"/>
</dbReference>
<dbReference type="InterPro" id="IPR000577">
    <property type="entry name" value="Carb_kinase_FGGY"/>
</dbReference>
<dbReference type="HAMAP" id="MF_00520">
    <property type="entry name" value="Ribulokinase"/>
    <property type="match status" value="1"/>
</dbReference>
<evidence type="ECO:0000256" key="8">
    <source>
        <dbReference type="NCBIfam" id="TIGR01234"/>
    </source>
</evidence>
<dbReference type="CDD" id="cd07781">
    <property type="entry name" value="ASKHA_NBD_FGGY_L-RBK"/>
    <property type="match status" value="1"/>
</dbReference>
<dbReference type="InterPro" id="IPR043129">
    <property type="entry name" value="ATPase_NBD"/>
</dbReference>
<dbReference type="EMBL" id="CCDP010000002">
    <property type="protein sequence ID" value="CDQ41044.1"/>
    <property type="molecule type" value="Genomic_DNA"/>
</dbReference>
<evidence type="ECO:0000313" key="12">
    <source>
        <dbReference type="EMBL" id="CDQ41044.1"/>
    </source>
</evidence>
<proteinExistence type="inferred from homology"/>
<dbReference type="SUPFAM" id="SSF53067">
    <property type="entry name" value="Actin-like ATPase domain"/>
    <property type="match status" value="2"/>
</dbReference>
<evidence type="ECO:0000256" key="9">
    <source>
        <dbReference type="RuleBase" id="RU003455"/>
    </source>
</evidence>
<dbReference type="GO" id="GO:0019150">
    <property type="term" value="F:D-ribulokinase activity"/>
    <property type="evidence" value="ECO:0007669"/>
    <property type="project" value="TreeGrafter"/>
</dbReference>
<dbReference type="Proteomes" id="UP000028875">
    <property type="component" value="Unassembled WGS sequence"/>
</dbReference>
<dbReference type="UniPathway" id="UPA00145">
    <property type="reaction ID" value="UER00566"/>
</dbReference>
<dbReference type="InterPro" id="IPR018484">
    <property type="entry name" value="FGGY_N"/>
</dbReference>
<gene>
    <name evidence="12" type="primary">araB_2</name>
    <name evidence="7" type="synonym">araB</name>
    <name evidence="12" type="ORF">BN990_03394</name>
</gene>
<evidence type="ECO:0000256" key="6">
    <source>
        <dbReference type="ARBA" id="ARBA00023277"/>
    </source>
</evidence>
<name>A0A024QEY6_9BACI</name>
<dbReference type="OrthoDB" id="9805576at2"/>
<dbReference type="GO" id="GO:0019569">
    <property type="term" value="P:L-arabinose catabolic process to D-xylulose 5-phosphate"/>
    <property type="evidence" value="ECO:0007669"/>
    <property type="project" value="UniProtKB-UniRule"/>
</dbReference>